<dbReference type="OrthoDB" id="605328at2759"/>
<name>A0A8X8BI02_BRACI</name>
<comment type="caution">
    <text evidence="1">The sequence shown here is derived from an EMBL/GenBank/DDBJ whole genome shotgun (WGS) entry which is preliminary data.</text>
</comment>
<dbReference type="EMBL" id="JAAMPC010000001">
    <property type="protein sequence ID" value="KAG2334872.1"/>
    <property type="molecule type" value="Genomic_DNA"/>
</dbReference>
<evidence type="ECO:0008006" key="3">
    <source>
        <dbReference type="Google" id="ProtNLM"/>
    </source>
</evidence>
<dbReference type="Proteomes" id="UP000886595">
    <property type="component" value="Unassembled WGS sequence"/>
</dbReference>
<dbReference type="AlphaFoldDB" id="A0A8X8BI02"/>
<protein>
    <recommendedName>
        <fullName evidence="3">F-box protein</fullName>
    </recommendedName>
</protein>
<reference evidence="1 2" key="1">
    <citation type="submission" date="2020-02" db="EMBL/GenBank/DDBJ databases">
        <authorList>
            <person name="Ma Q."/>
            <person name="Huang Y."/>
            <person name="Song X."/>
            <person name="Pei D."/>
        </authorList>
    </citation>
    <scope>NUCLEOTIDE SEQUENCE [LARGE SCALE GENOMIC DNA]</scope>
    <source>
        <strain evidence="1">Sxm20200214</strain>
        <tissue evidence="1">Leaf</tissue>
    </source>
</reference>
<organism evidence="1 2">
    <name type="scientific">Brassica carinata</name>
    <name type="common">Ethiopian mustard</name>
    <name type="synonym">Abyssinian cabbage</name>
    <dbReference type="NCBI Taxonomy" id="52824"/>
    <lineage>
        <taxon>Eukaryota</taxon>
        <taxon>Viridiplantae</taxon>
        <taxon>Streptophyta</taxon>
        <taxon>Embryophyta</taxon>
        <taxon>Tracheophyta</taxon>
        <taxon>Spermatophyta</taxon>
        <taxon>Magnoliopsida</taxon>
        <taxon>eudicotyledons</taxon>
        <taxon>Gunneridae</taxon>
        <taxon>Pentapetalae</taxon>
        <taxon>rosids</taxon>
        <taxon>malvids</taxon>
        <taxon>Brassicales</taxon>
        <taxon>Brassicaceae</taxon>
        <taxon>Brassiceae</taxon>
        <taxon>Brassica</taxon>
    </lineage>
</organism>
<evidence type="ECO:0000313" key="1">
    <source>
        <dbReference type="EMBL" id="KAG2334872.1"/>
    </source>
</evidence>
<proteinExistence type="predicted"/>
<evidence type="ECO:0000313" key="2">
    <source>
        <dbReference type="Proteomes" id="UP000886595"/>
    </source>
</evidence>
<accession>A0A8X8BI02</accession>
<sequence>MSDHDALSLAFDPSESPHYKVFCLGKTSNSSVLCHLEVYSSNEGPWRRVASVPSFTLPPTVTELGNTVFCSSLVWSRLFRFLLLTTKTTRIHLMMSEP</sequence>
<gene>
    <name evidence="1" type="ORF">Bca52824_006052</name>
</gene>
<keyword evidence="2" id="KW-1185">Reference proteome</keyword>